<dbReference type="InterPro" id="IPR017475">
    <property type="entry name" value="EPS_sugar_tfrase"/>
</dbReference>
<dbReference type="Pfam" id="PF02397">
    <property type="entry name" value="Bac_transf"/>
    <property type="match status" value="1"/>
</dbReference>
<evidence type="ECO:0000256" key="1">
    <source>
        <dbReference type="ARBA" id="ARBA00004141"/>
    </source>
</evidence>
<organism evidence="9 10">
    <name type="scientific">Salinisphaera hydrothermalis (strain C41B8)</name>
    <dbReference type="NCBI Taxonomy" id="1304275"/>
    <lineage>
        <taxon>Bacteria</taxon>
        <taxon>Pseudomonadati</taxon>
        <taxon>Pseudomonadota</taxon>
        <taxon>Gammaproteobacteria</taxon>
        <taxon>Salinisphaerales</taxon>
        <taxon>Salinisphaeraceae</taxon>
        <taxon>Salinisphaera</taxon>
    </lineage>
</organism>
<feature type="transmembrane region" description="Helical" evidence="7">
    <location>
        <begin position="112"/>
        <end position="131"/>
    </location>
</feature>
<dbReference type="AlphaFoldDB" id="A0A084IQ29"/>
<dbReference type="GO" id="GO:0016780">
    <property type="term" value="F:phosphotransferase activity, for other substituted phosphate groups"/>
    <property type="evidence" value="ECO:0007669"/>
    <property type="project" value="TreeGrafter"/>
</dbReference>
<evidence type="ECO:0000256" key="5">
    <source>
        <dbReference type="ARBA" id="ARBA00022989"/>
    </source>
</evidence>
<comment type="similarity">
    <text evidence="2">Belongs to the bacterial sugar transferase family.</text>
</comment>
<evidence type="ECO:0000256" key="6">
    <source>
        <dbReference type="ARBA" id="ARBA00023136"/>
    </source>
</evidence>
<dbReference type="eggNOG" id="COG2148">
    <property type="taxonomic scope" value="Bacteria"/>
</dbReference>
<keyword evidence="3 9" id="KW-0808">Transferase</keyword>
<proteinExistence type="inferred from homology"/>
<reference evidence="9 10" key="1">
    <citation type="submission" date="2013-03" db="EMBL/GenBank/DDBJ databases">
        <title>Salinisphaera hydrothermalis C41B8 Genome Sequencing.</title>
        <authorList>
            <person name="Li C."/>
            <person name="Lai Q."/>
            <person name="Shao Z."/>
        </authorList>
    </citation>
    <scope>NUCLEOTIDE SEQUENCE [LARGE SCALE GENOMIC DNA]</scope>
    <source>
        <strain evidence="9 10">C41B8</strain>
    </source>
</reference>
<dbReference type="EMBL" id="APNK01000002">
    <property type="protein sequence ID" value="KEZ78813.1"/>
    <property type="molecule type" value="Genomic_DNA"/>
</dbReference>
<feature type="domain" description="Bacterial sugar transferase" evidence="8">
    <location>
        <begin position="105"/>
        <end position="284"/>
    </location>
</feature>
<dbReference type="Gene3D" id="3.40.50.720">
    <property type="entry name" value="NAD(P)-binding Rossmann-like Domain"/>
    <property type="match status" value="1"/>
</dbReference>
<comment type="caution">
    <text evidence="9">The sequence shown here is derived from an EMBL/GenBank/DDBJ whole genome shotgun (WGS) entry which is preliminary data.</text>
</comment>
<dbReference type="PATRIC" id="fig|1304275.5.peg.352"/>
<dbReference type="PANTHER" id="PTHR30576">
    <property type="entry name" value="COLANIC BIOSYNTHESIS UDP-GLUCOSE LIPID CARRIER TRANSFERASE"/>
    <property type="match status" value="1"/>
</dbReference>
<keyword evidence="4 7" id="KW-0812">Transmembrane</keyword>
<accession>A0A084IQ29</accession>
<keyword evidence="10" id="KW-1185">Reference proteome</keyword>
<sequence>MIAVAMLDHDGRRDIHNVRVVEYKARTERLARRFDADEVWLCLPLDQQPLIDRVLWDFRHSTITMRLVPNLHGMRLIQHPVTDILGVPMLNLSVSPMHGLSRLMKAIEDRTLALIILTLISPLLLVLAIGVKMSSPGPIFFRQKRMGWNGRNFTILKFRSMPVDVESKTGAVWAKAGEKRSTRFGGFLRRTSLDELPQFINVLRGDMSIVGPRPERPVFVDQFKDEIPGYMQKHMVKAGITGWAQVNGWRGSTDLTKRIEHDLYYIEHWSIWFDLKIIFLTILKGFVHKHAY</sequence>
<keyword evidence="6 7" id="KW-0472">Membrane</keyword>
<dbReference type="PANTHER" id="PTHR30576:SF0">
    <property type="entry name" value="UNDECAPRENYL-PHOSPHATE N-ACETYLGALACTOSAMINYL 1-PHOSPHATE TRANSFERASE-RELATED"/>
    <property type="match status" value="1"/>
</dbReference>
<comment type="subcellular location">
    <subcellularLocation>
        <location evidence="1">Membrane</location>
        <topology evidence="1">Multi-pass membrane protein</topology>
    </subcellularLocation>
</comment>
<dbReference type="STRING" id="1304275.C41B8_01747"/>
<dbReference type="Proteomes" id="UP000028302">
    <property type="component" value="Unassembled WGS sequence"/>
</dbReference>
<evidence type="ECO:0000256" key="7">
    <source>
        <dbReference type="SAM" id="Phobius"/>
    </source>
</evidence>
<evidence type="ECO:0000259" key="8">
    <source>
        <dbReference type="Pfam" id="PF02397"/>
    </source>
</evidence>
<evidence type="ECO:0000313" key="9">
    <source>
        <dbReference type="EMBL" id="KEZ78813.1"/>
    </source>
</evidence>
<dbReference type="InterPro" id="IPR003362">
    <property type="entry name" value="Bact_transf"/>
</dbReference>
<gene>
    <name evidence="9" type="ORF">C41B8_01747</name>
</gene>
<evidence type="ECO:0000313" key="10">
    <source>
        <dbReference type="Proteomes" id="UP000028302"/>
    </source>
</evidence>
<evidence type="ECO:0000256" key="2">
    <source>
        <dbReference type="ARBA" id="ARBA00006464"/>
    </source>
</evidence>
<name>A0A084IQ29_SALHC</name>
<keyword evidence="5 7" id="KW-1133">Transmembrane helix</keyword>
<dbReference type="GO" id="GO:0016020">
    <property type="term" value="C:membrane"/>
    <property type="evidence" value="ECO:0007669"/>
    <property type="project" value="UniProtKB-SubCell"/>
</dbReference>
<dbReference type="NCBIfam" id="TIGR03025">
    <property type="entry name" value="EPS_sugtrans"/>
    <property type="match status" value="1"/>
</dbReference>
<protein>
    <submittedName>
        <fullName evidence="9">Glycosyltransferase</fullName>
    </submittedName>
</protein>
<evidence type="ECO:0000256" key="3">
    <source>
        <dbReference type="ARBA" id="ARBA00022679"/>
    </source>
</evidence>
<evidence type="ECO:0000256" key="4">
    <source>
        <dbReference type="ARBA" id="ARBA00022692"/>
    </source>
</evidence>